<evidence type="ECO:0000256" key="1">
    <source>
        <dbReference type="SAM" id="Coils"/>
    </source>
</evidence>
<dbReference type="VEuPathDB" id="ToxoDB:EPH_0022230"/>
<dbReference type="AlphaFoldDB" id="U6G4V0"/>
<reference evidence="3" key="2">
    <citation type="submission" date="2013-10" db="EMBL/GenBank/DDBJ databases">
        <authorList>
            <person name="Aslett M."/>
        </authorList>
    </citation>
    <scope>NUCLEOTIDE SEQUENCE [LARGE SCALE GENOMIC DNA]</scope>
    <source>
        <strain evidence="3">Houghton</strain>
    </source>
</reference>
<gene>
    <name evidence="3" type="ORF">EPH_0022230</name>
</gene>
<dbReference type="OrthoDB" id="348172at2759"/>
<evidence type="ECO:0000313" key="4">
    <source>
        <dbReference type="Proteomes" id="UP000018201"/>
    </source>
</evidence>
<name>U6G4V0_9EIME</name>
<keyword evidence="2" id="KW-0732">Signal</keyword>
<feature type="coiled-coil region" evidence="1">
    <location>
        <begin position="166"/>
        <end position="226"/>
    </location>
</feature>
<evidence type="ECO:0000313" key="3">
    <source>
        <dbReference type="EMBL" id="CDI73659.1"/>
    </source>
</evidence>
<evidence type="ECO:0000256" key="2">
    <source>
        <dbReference type="SAM" id="SignalP"/>
    </source>
</evidence>
<accession>U6G4V0</accession>
<feature type="signal peptide" evidence="2">
    <location>
        <begin position="1"/>
        <end position="22"/>
    </location>
</feature>
<reference evidence="3" key="1">
    <citation type="submission" date="2013-10" db="EMBL/GenBank/DDBJ databases">
        <title>Genomic analysis of the causative agents of coccidiosis in chickens.</title>
        <authorList>
            <person name="Reid A.J."/>
            <person name="Blake D."/>
            <person name="Billington K."/>
            <person name="Browne H."/>
            <person name="Dunn M."/>
            <person name="Hung S."/>
            <person name="Kawahara F."/>
            <person name="Miranda-Saavedra D."/>
            <person name="Mourier T."/>
            <person name="Nagra H."/>
            <person name="Otto T.D."/>
            <person name="Rawlings N."/>
            <person name="Sanchez A."/>
            <person name="Sanders M."/>
            <person name="Subramaniam C."/>
            <person name="Tay Y."/>
            <person name="Dear P."/>
            <person name="Doerig C."/>
            <person name="Gruber A."/>
            <person name="Parkinson J."/>
            <person name="Shirley M."/>
            <person name="Wan K.L."/>
            <person name="Berriman M."/>
            <person name="Tomley F."/>
            <person name="Pain A."/>
        </authorList>
    </citation>
    <scope>NUCLEOTIDE SEQUENCE [LARGE SCALE GENOMIC DNA]</scope>
    <source>
        <strain evidence="3">Houghton</strain>
    </source>
</reference>
<protein>
    <submittedName>
        <fullName evidence="3">Uncharacterized protein</fullName>
    </submittedName>
</protein>
<organism evidence="3 4">
    <name type="scientific">Eimeria praecox</name>
    <dbReference type="NCBI Taxonomy" id="51316"/>
    <lineage>
        <taxon>Eukaryota</taxon>
        <taxon>Sar</taxon>
        <taxon>Alveolata</taxon>
        <taxon>Apicomplexa</taxon>
        <taxon>Conoidasida</taxon>
        <taxon>Coccidia</taxon>
        <taxon>Eucoccidiorida</taxon>
        <taxon>Eimeriorina</taxon>
        <taxon>Eimeriidae</taxon>
        <taxon>Eimeria</taxon>
    </lineage>
</organism>
<dbReference type="EMBL" id="HG688746">
    <property type="protein sequence ID" value="CDI73659.1"/>
    <property type="molecule type" value="Genomic_DNA"/>
</dbReference>
<dbReference type="Proteomes" id="UP000018201">
    <property type="component" value="Unassembled WGS sequence"/>
</dbReference>
<keyword evidence="4" id="KW-1185">Reference proteome</keyword>
<sequence length="272" mass="29615">MGAPMPLLPFWASLFFALSAFAGGPHSGALAEGPQASHGQPLGGKPVEIALEPATTLEKDVSVPSPATQGHRWCRTLDLHGAYGACRSDSDTDDGRNVLPQALDDGCFGLVLLLLLLLAADQAERLLRKVWGPISSLAKCMWCGSSDTNNGSSNNQFAAAAETGEGKKLLSELAALQQQLVQEQMQQQQLSATAEFAAYARKQRKIDQLVASRDAYIEQLKQIQEQQQPQQQRSKMLRAVYQLLLKPLIKRHGCTVAKYWGLVVTWLSHLPS</sequence>
<feature type="chain" id="PRO_5004669495" evidence="2">
    <location>
        <begin position="23"/>
        <end position="272"/>
    </location>
</feature>
<proteinExistence type="predicted"/>
<keyword evidence="1" id="KW-0175">Coiled coil</keyword>